<keyword evidence="1" id="KW-1133">Transmembrane helix</keyword>
<keyword evidence="3" id="KW-1185">Reference proteome</keyword>
<evidence type="ECO:0000256" key="1">
    <source>
        <dbReference type="SAM" id="Phobius"/>
    </source>
</evidence>
<name>A0ABY5C2U3_9LACO</name>
<organism evidence="2 3">
    <name type="scientific">Fructobacillus americanaquae</name>
    <dbReference type="NCBI Taxonomy" id="2940302"/>
    <lineage>
        <taxon>Bacteria</taxon>
        <taxon>Bacillati</taxon>
        <taxon>Bacillota</taxon>
        <taxon>Bacilli</taxon>
        <taxon>Lactobacillales</taxon>
        <taxon>Lactobacillaceae</taxon>
        <taxon>Fructobacillus</taxon>
    </lineage>
</organism>
<keyword evidence="1" id="KW-0472">Membrane</keyword>
<keyword evidence="1" id="KW-0812">Transmembrane</keyword>
<protein>
    <submittedName>
        <fullName evidence="2">Uncharacterized protein</fullName>
    </submittedName>
</protein>
<gene>
    <name evidence="2" type="ORF">M3M36_04740</name>
</gene>
<reference evidence="2" key="1">
    <citation type="submission" date="2022-05" db="EMBL/GenBank/DDBJ databases">
        <authorList>
            <person name="Oliphant S.A."/>
            <person name="Watson-Haigh N.S."/>
            <person name="Sumby K.M."/>
            <person name="Gardner J.M."/>
            <person name="Jiranek V."/>
        </authorList>
    </citation>
    <scope>NUCLEOTIDE SEQUENCE</scope>
    <source>
        <strain evidence="2">KI3_B9</strain>
    </source>
</reference>
<evidence type="ECO:0000313" key="3">
    <source>
        <dbReference type="Proteomes" id="UP001056093"/>
    </source>
</evidence>
<evidence type="ECO:0000313" key="2">
    <source>
        <dbReference type="EMBL" id="USS91636.1"/>
    </source>
</evidence>
<dbReference type="RefSeq" id="WP_252773457.1">
    <property type="nucleotide sequence ID" value="NZ_CP097122.1"/>
</dbReference>
<sequence>MTQTWFFTNLTPLVSGRLMADGKQPSAFHVFAISTTKSLLMVAVALFLFPVMQLNQGSIVSFFIVVRDCQFF</sequence>
<accession>A0ABY5C2U3</accession>
<dbReference type="Proteomes" id="UP001056093">
    <property type="component" value="Chromosome"/>
</dbReference>
<proteinExistence type="predicted"/>
<dbReference type="EMBL" id="CP097122">
    <property type="protein sequence ID" value="USS91636.1"/>
    <property type="molecule type" value="Genomic_DNA"/>
</dbReference>
<feature type="transmembrane region" description="Helical" evidence="1">
    <location>
        <begin position="27"/>
        <end position="49"/>
    </location>
</feature>